<evidence type="ECO:0000259" key="3">
    <source>
        <dbReference type="PROSITE" id="PS51233"/>
    </source>
</evidence>
<dbReference type="GO" id="GO:0031012">
    <property type="term" value="C:extracellular matrix"/>
    <property type="evidence" value="ECO:0007669"/>
    <property type="project" value="TreeGrafter"/>
</dbReference>
<keyword evidence="2" id="KW-0325">Glycoprotein</keyword>
<dbReference type="InterPro" id="IPR050780">
    <property type="entry name" value="Mucin_vWF_Thrombospondin_sf"/>
</dbReference>
<organism evidence="4 5">
    <name type="scientific">Homarus americanus</name>
    <name type="common">American lobster</name>
    <dbReference type="NCBI Taxonomy" id="6706"/>
    <lineage>
        <taxon>Eukaryota</taxon>
        <taxon>Metazoa</taxon>
        <taxon>Ecdysozoa</taxon>
        <taxon>Arthropoda</taxon>
        <taxon>Crustacea</taxon>
        <taxon>Multicrustacea</taxon>
        <taxon>Malacostraca</taxon>
        <taxon>Eumalacostraca</taxon>
        <taxon>Eucarida</taxon>
        <taxon>Decapoda</taxon>
        <taxon>Pleocyemata</taxon>
        <taxon>Astacidea</taxon>
        <taxon>Nephropoidea</taxon>
        <taxon>Nephropidae</taxon>
        <taxon>Homarus</taxon>
    </lineage>
</organism>
<reference evidence="4" key="1">
    <citation type="journal article" date="2021" name="Sci. Adv.">
        <title>The American lobster genome reveals insights on longevity, neural, and immune adaptations.</title>
        <authorList>
            <person name="Polinski J.M."/>
            <person name="Zimin A.V."/>
            <person name="Clark K.F."/>
            <person name="Kohn A.B."/>
            <person name="Sadowski N."/>
            <person name="Timp W."/>
            <person name="Ptitsyn A."/>
            <person name="Khanna P."/>
            <person name="Romanova D.Y."/>
            <person name="Williams P."/>
            <person name="Greenwood S.J."/>
            <person name="Moroz L.L."/>
            <person name="Walt D.R."/>
            <person name="Bodnar A.G."/>
        </authorList>
    </citation>
    <scope>NUCLEOTIDE SEQUENCE</scope>
    <source>
        <strain evidence="4">GMGI-L3</strain>
    </source>
</reference>
<accession>A0A8J5JLA7</accession>
<comment type="caution">
    <text evidence="4">The sequence shown here is derived from an EMBL/GenBank/DDBJ whole genome shotgun (WGS) entry which is preliminary data.</text>
</comment>
<dbReference type="InterPro" id="IPR001846">
    <property type="entry name" value="VWF_type-D"/>
</dbReference>
<dbReference type="Proteomes" id="UP000747542">
    <property type="component" value="Unassembled WGS sequence"/>
</dbReference>
<evidence type="ECO:0000313" key="5">
    <source>
        <dbReference type="Proteomes" id="UP000747542"/>
    </source>
</evidence>
<evidence type="ECO:0000256" key="2">
    <source>
        <dbReference type="ARBA" id="ARBA00023180"/>
    </source>
</evidence>
<evidence type="ECO:0000256" key="1">
    <source>
        <dbReference type="ARBA" id="ARBA00023157"/>
    </source>
</evidence>
<keyword evidence="5" id="KW-1185">Reference proteome</keyword>
<feature type="non-terminal residue" evidence="4">
    <location>
        <position position="462"/>
    </location>
</feature>
<gene>
    <name evidence="4" type="primary">MUC5B-L3</name>
    <name evidence="4" type="ORF">Hamer_G019846</name>
</gene>
<proteinExistence type="predicted"/>
<dbReference type="PROSITE" id="PS51233">
    <property type="entry name" value="VWFD"/>
    <property type="match status" value="1"/>
</dbReference>
<dbReference type="PANTHER" id="PTHR11339:SF272">
    <property type="entry name" value="BMP-BINDING ENDOTHELIAL REGULATOR PROTEIN"/>
    <property type="match status" value="1"/>
</dbReference>
<dbReference type="EMBL" id="JAHLQT010037199">
    <property type="protein sequence ID" value="KAG7157615.1"/>
    <property type="molecule type" value="Genomic_DNA"/>
</dbReference>
<feature type="domain" description="VWFD" evidence="3">
    <location>
        <begin position="152"/>
        <end position="319"/>
    </location>
</feature>
<dbReference type="Pfam" id="PF00094">
    <property type="entry name" value="VWD"/>
    <property type="match status" value="1"/>
</dbReference>
<sequence>RPLRRWWIRRCDHNCIWFLEEYLDLPRKDGAAFGAVALTAGCSATYLRSSHHYSIESSVRSYYGLVQDSCSYKGQTVAHGSVMFSVATKCMQVVCDNGSPAPKSFHGADTCGCCEFGNVIYPPGRVFLAGCVKMTCEKAKWKAVGEVEKRCKLCEVFNDPHFWSFDRQRRCYTVPTCVHKTTYQDNPNLSIEIGATGLAAPDIYNILVNGQKTTVTADDYAQKVTVGGVEQDVLVWRQGACVRVLGSKGLVLQQCKNRIDVWAHPKLSGIVHGLCGTPDGNANNEFTTRDQGQLPHQHYAPEEFAQSWLSGKQNDQECTKDGGKKAAALNEEAKKIVNECRGNRVNWTHFADKCTQAVGGAKVNGQGPTQDLTVALSDACRDDLCIISKKTPAPEKATQAWLGEVTNMSAERVFIEQMATVCDPDKGECVDIGPPPKGKTRAQPEHLMYWREVLHRPDLQPR</sequence>
<dbReference type="PANTHER" id="PTHR11339">
    <property type="entry name" value="EXTRACELLULAR MATRIX GLYCOPROTEIN RELATED"/>
    <property type="match status" value="1"/>
</dbReference>
<name>A0A8J5JLA7_HOMAM</name>
<keyword evidence="1" id="KW-1015">Disulfide bond</keyword>
<dbReference type="AlphaFoldDB" id="A0A8J5JLA7"/>
<protein>
    <submittedName>
        <fullName evidence="4">Putative Mucin-5B-like 3</fullName>
    </submittedName>
</protein>
<evidence type="ECO:0000313" key="4">
    <source>
        <dbReference type="EMBL" id="KAG7157615.1"/>
    </source>
</evidence>
<dbReference type="GO" id="GO:0005615">
    <property type="term" value="C:extracellular space"/>
    <property type="evidence" value="ECO:0007669"/>
    <property type="project" value="TreeGrafter"/>
</dbReference>